<evidence type="ECO:0000313" key="1">
    <source>
        <dbReference type="EMBL" id="KAB7849183.1"/>
    </source>
</evidence>
<organism evidence="1 2">
    <name type="scientific">Streptomyces mobaraensis</name>
    <name type="common">Streptoverticillium mobaraense</name>
    <dbReference type="NCBI Taxonomy" id="35621"/>
    <lineage>
        <taxon>Bacteria</taxon>
        <taxon>Bacillati</taxon>
        <taxon>Actinomycetota</taxon>
        <taxon>Actinomycetes</taxon>
        <taxon>Kitasatosporales</taxon>
        <taxon>Streptomycetaceae</taxon>
        <taxon>Streptomyces</taxon>
    </lineage>
</organism>
<proteinExistence type="predicted"/>
<accession>A0A5N5WC30</accession>
<dbReference type="RefSeq" id="WP_004951847.1">
    <property type="nucleotide sequence ID" value="NZ_JBFADJ010000011.1"/>
</dbReference>
<keyword evidence="2" id="KW-1185">Reference proteome</keyword>
<protein>
    <submittedName>
        <fullName evidence="1">Uncharacterized protein</fullName>
    </submittedName>
</protein>
<dbReference type="Proteomes" id="UP000327000">
    <property type="component" value="Unassembled WGS sequence"/>
</dbReference>
<sequence length="141" mass="15138">MARRITGSDRVIMARFTAQWPDARCVLAYARHGSMAVVATVPVPGTSPAAASLWELAARHLPPSTANETDAYGRWLLGAGWSMSVMPPVDGLVAHGEPWTLEVARSAVLKEPAYGSDGVHVGRLTFESPRMMERAEALLLG</sequence>
<evidence type="ECO:0000313" key="2">
    <source>
        <dbReference type="Proteomes" id="UP000327000"/>
    </source>
</evidence>
<dbReference type="AlphaFoldDB" id="A0A5N5WC30"/>
<dbReference type="EMBL" id="VOKX01000010">
    <property type="protein sequence ID" value="KAB7849183.1"/>
    <property type="molecule type" value="Genomic_DNA"/>
</dbReference>
<comment type="caution">
    <text evidence="1">The sequence shown here is derived from an EMBL/GenBank/DDBJ whole genome shotgun (WGS) entry which is preliminary data.</text>
</comment>
<name>A0A5N5WC30_STRMB</name>
<dbReference type="OrthoDB" id="4293314at2"/>
<reference evidence="1 2" key="1">
    <citation type="journal article" date="2019" name="Microb. Cell Fact.">
        <title>Exploring novel herbicidin analogues by transcriptional regulator overexpression and MS/MS molecular networking.</title>
        <authorList>
            <person name="Shi Y."/>
            <person name="Gu R."/>
            <person name="Li Y."/>
            <person name="Wang X."/>
            <person name="Ren W."/>
            <person name="Li X."/>
            <person name="Wang L."/>
            <person name="Xie Y."/>
            <person name="Hong B."/>
        </authorList>
    </citation>
    <scope>NUCLEOTIDE SEQUENCE [LARGE SCALE GENOMIC DNA]</scope>
    <source>
        <strain evidence="1 2">US-43</strain>
    </source>
</reference>
<gene>
    <name evidence="1" type="ORF">FRZ00_07075</name>
</gene>